<proteinExistence type="inferred from homology"/>
<dbReference type="RefSeq" id="WP_023793055.1">
    <property type="nucleotide sequence ID" value="NC_023003.1"/>
</dbReference>
<keyword evidence="4" id="KW-0548">Nucleotidyltransferase</keyword>
<accession>V6DHI2</accession>
<sequence length="301" mass="33982">MEISKVIIPAAGLDSRFLPFSKSVPKEMLPILSKPAIQWITEEAYRSELSNLFVVIGKNKDIIVDYFNNSFDSNLKESNEVLTDFAKILRHLQLNYIRQAEPLGLGHAISMARSSIHKEYFAIALPDDIICSKQPTLSQLIRVARQEKASVIAVQEVPTELSSYYGMIAIKKQITPSLYQLSHIVEKPHAKDAPSNLAVVGRYILSHKIFNSLDYVSTYACEQLELTDAISHMMHNNERVFAFKIPGIRYDIGTPLGWIKSVIGMSLQDPNFGPYVQKYLSEIQRSDILLYNAAKIAEHNI</sequence>
<evidence type="ECO:0000256" key="5">
    <source>
        <dbReference type="ARBA" id="ARBA00048128"/>
    </source>
</evidence>
<dbReference type="GO" id="GO:0006011">
    <property type="term" value="P:UDP-alpha-D-glucose metabolic process"/>
    <property type="evidence" value="ECO:0007669"/>
    <property type="project" value="InterPro"/>
</dbReference>
<evidence type="ECO:0000259" key="6">
    <source>
        <dbReference type="Pfam" id="PF00483"/>
    </source>
</evidence>
<dbReference type="AlphaFoldDB" id="V6DHI2"/>
<evidence type="ECO:0000256" key="2">
    <source>
        <dbReference type="ARBA" id="ARBA00012415"/>
    </source>
</evidence>
<dbReference type="KEGG" id="dpb:BABL1_gene_763"/>
<dbReference type="PATRIC" id="fig|673862.3.peg.943"/>
<reference evidence="7 8" key="1">
    <citation type="journal article" date="2015" name="Biol. Direct">
        <title>Babela massiliensis, a representative of a widespread bacterial phylum with unusual adaptations to parasitism in amoebae.</title>
        <authorList>
            <person name="Pagnier I."/>
            <person name="Yutin N."/>
            <person name="Croce O."/>
            <person name="Makarova K.S."/>
            <person name="Wolf Y.I."/>
            <person name="Benamar S."/>
            <person name="Raoult D."/>
            <person name="Koonin E.V."/>
            <person name="La Scola B."/>
        </authorList>
    </citation>
    <scope>NUCLEOTIDE SEQUENCE [LARGE SCALE GENOMIC DNA]</scope>
    <source>
        <strain evidence="8">BABL1</strain>
    </source>
</reference>
<protein>
    <recommendedName>
        <fullName evidence="2">UTP--glucose-1-phosphate uridylyltransferase</fullName>
        <ecNumber evidence="2">2.7.7.9</ecNumber>
    </recommendedName>
</protein>
<evidence type="ECO:0000256" key="1">
    <source>
        <dbReference type="ARBA" id="ARBA00006890"/>
    </source>
</evidence>
<comment type="catalytic activity">
    <reaction evidence="5">
        <text>alpha-D-glucose 1-phosphate + UTP + H(+) = UDP-alpha-D-glucose + diphosphate</text>
        <dbReference type="Rhea" id="RHEA:19889"/>
        <dbReference type="ChEBI" id="CHEBI:15378"/>
        <dbReference type="ChEBI" id="CHEBI:33019"/>
        <dbReference type="ChEBI" id="CHEBI:46398"/>
        <dbReference type="ChEBI" id="CHEBI:58601"/>
        <dbReference type="ChEBI" id="CHEBI:58885"/>
        <dbReference type="EC" id="2.7.7.9"/>
    </reaction>
</comment>
<comment type="similarity">
    <text evidence="1">Belongs to the UDPGP type 2 family.</text>
</comment>
<dbReference type="GO" id="GO:0003983">
    <property type="term" value="F:UTP:glucose-1-phosphate uridylyltransferase activity"/>
    <property type="evidence" value="ECO:0007669"/>
    <property type="project" value="UniProtKB-EC"/>
</dbReference>
<evidence type="ECO:0000313" key="7">
    <source>
        <dbReference type="EMBL" id="CDK31052.1"/>
    </source>
</evidence>
<keyword evidence="3" id="KW-0808">Transferase</keyword>
<evidence type="ECO:0000313" key="8">
    <source>
        <dbReference type="Proteomes" id="UP000018769"/>
    </source>
</evidence>
<dbReference type="HOGENOM" id="CLU_029499_1_2_7"/>
<dbReference type="SUPFAM" id="SSF53448">
    <property type="entry name" value="Nucleotide-diphospho-sugar transferases"/>
    <property type="match status" value="1"/>
</dbReference>
<dbReference type="EC" id="2.7.7.9" evidence="2"/>
<dbReference type="Gene3D" id="3.90.550.10">
    <property type="entry name" value="Spore Coat Polysaccharide Biosynthesis Protein SpsA, Chain A"/>
    <property type="match status" value="1"/>
</dbReference>
<dbReference type="OrthoDB" id="9803871at2"/>
<dbReference type="eggNOG" id="COG1210">
    <property type="taxonomic scope" value="Bacteria"/>
</dbReference>
<dbReference type="Proteomes" id="UP000018769">
    <property type="component" value="Chromosome I"/>
</dbReference>
<evidence type="ECO:0000256" key="3">
    <source>
        <dbReference type="ARBA" id="ARBA00022679"/>
    </source>
</evidence>
<keyword evidence="8" id="KW-1185">Reference proteome</keyword>
<dbReference type="PANTHER" id="PTHR43197">
    <property type="entry name" value="UTP--GLUCOSE-1-PHOSPHATE URIDYLYLTRANSFERASE"/>
    <property type="match status" value="1"/>
</dbReference>
<organism evidence="7 8">
    <name type="scientific">Candidatus Babela massiliensis</name>
    <dbReference type="NCBI Taxonomy" id="673862"/>
    <lineage>
        <taxon>Bacteria</taxon>
        <taxon>Candidatus Babelota</taxon>
        <taxon>Candidatus Babeliae</taxon>
        <taxon>Candidatus Babeliales</taxon>
        <taxon>Candidatus Babeliaceae</taxon>
        <taxon>Candidatus Babela</taxon>
    </lineage>
</organism>
<dbReference type="InterPro" id="IPR029044">
    <property type="entry name" value="Nucleotide-diphossugar_trans"/>
</dbReference>
<dbReference type="STRING" id="673862.BABL1_gene_763"/>
<dbReference type="PANTHER" id="PTHR43197:SF1">
    <property type="entry name" value="UTP--GLUCOSE-1-PHOSPHATE URIDYLYLTRANSFERASE"/>
    <property type="match status" value="1"/>
</dbReference>
<evidence type="ECO:0000256" key="4">
    <source>
        <dbReference type="ARBA" id="ARBA00022695"/>
    </source>
</evidence>
<dbReference type="InterPro" id="IPR005771">
    <property type="entry name" value="GalU_uridylyltTrfase_bac/arc"/>
</dbReference>
<feature type="domain" description="Nucleotidyl transferase" evidence="6">
    <location>
        <begin position="5"/>
        <end position="255"/>
    </location>
</feature>
<name>V6DHI2_9BACT</name>
<dbReference type="EMBL" id="HG793133">
    <property type="protein sequence ID" value="CDK31052.1"/>
    <property type="molecule type" value="Genomic_DNA"/>
</dbReference>
<dbReference type="InterPro" id="IPR005835">
    <property type="entry name" value="NTP_transferase_dom"/>
</dbReference>
<gene>
    <name evidence="7" type="primary">gtaB</name>
    <name evidence="7" type="ORF">BABL1_gene_763</name>
</gene>
<dbReference type="Pfam" id="PF00483">
    <property type="entry name" value="NTP_transferase"/>
    <property type="match status" value="1"/>
</dbReference>